<feature type="transmembrane region" description="Helical" evidence="1">
    <location>
        <begin position="46"/>
        <end position="63"/>
    </location>
</feature>
<evidence type="ECO:0000256" key="2">
    <source>
        <dbReference type="SAM" id="SignalP"/>
    </source>
</evidence>
<sequence length="96" mass="11217">MNLSKTLILVLTLVTLNYARGPLIRLEEKRWVPGTTAGWHIAHNDSLRTLIFIILIIILTFFIEKRTRLQNRPLFHLLLCGHISFVAFIVYNYINL</sequence>
<feature type="signal peptide" evidence="2">
    <location>
        <begin position="1"/>
        <end position="19"/>
    </location>
</feature>
<proteinExistence type="predicted"/>
<protein>
    <submittedName>
        <fullName evidence="4">Secreted protein</fullName>
    </submittedName>
</protein>
<feature type="transmembrane region" description="Helical" evidence="1">
    <location>
        <begin position="75"/>
        <end position="94"/>
    </location>
</feature>
<dbReference type="Proteomes" id="UP000095282">
    <property type="component" value="Unplaced"/>
</dbReference>
<accession>A0A1I7TNH7</accession>
<name>A0A1I7TNH7_9PELO</name>
<evidence type="ECO:0000313" key="4">
    <source>
        <dbReference type="WBParaSite" id="Csp11.Scaffold629.g10194.t1"/>
    </source>
</evidence>
<feature type="chain" id="PRO_5009307761" evidence="2">
    <location>
        <begin position="20"/>
        <end position="96"/>
    </location>
</feature>
<keyword evidence="1" id="KW-0472">Membrane</keyword>
<keyword evidence="3" id="KW-1185">Reference proteome</keyword>
<dbReference type="WBParaSite" id="Csp11.Scaffold629.g10194.t1">
    <property type="protein sequence ID" value="Csp11.Scaffold629.g10194.t1"/>
    <property type="gene ID" value="Csp11.Scaffold629.g10194"/>
</dbReference>
<keyword evidence="1" id="KW-0812">Transmembrane</keyword>
<dbReference type="AlphaFoldDB" id="A0A1I7TNH7"/>
<keyword evidence="1" id="KW-1133">Transmembrane helix</keyword>
<keyword evidence="2" id="KW-0732">Signal</keyword>
<reference evidence="4" key="1">
    <citation type="submission" date="2016-11" db="UniProtKB">
        <authorList>
            <consortium name="WormBaseParasite"/>
        </authorList>
    </citation>
    <scope>IDENTIFICATION</scope>
</reference>
<evidence type="ECO:0000256" key="1">
    <source>
        <dbReference type="SAM" id="Phobius"/>
    </source>
</evidence>
<organism evidence="3 4">
    <name type="scientific">Caenorhabditis tropicalis</name>
    <dbReference type="NCBI Taxonomy" id="1561998"/>
    <lineage>
        <taxon>Eukaryota</taxon>
        <taxon>Metazoa</taxon>
        <taxon>Ecdysozoa</taxon>
        <taxon>Nematoda</taxon>
        <taxon>Chromadorea</taxon>
        <taxon>Rhabditida</taxon>
        <taxon>Rhabditina</taxon>
        <taxon>Rhabditomorpha</taxon>
        <taxon>Rhabditoidea</taxon>
        <taxon>Rhabditidae</taxon>
        <taxon>Peloderinae</taxon>
        <taxon>Caenorhabditis</taxon>
    </lineage>
</organism>
<evidence type="ECO:0000313" key="3">
    <source>
        <dbReference type="Proteomes" id="UP000095282"/>
    </source>
</evidence>